<dbReference type="AlphaFoldDB" id="A0AAD6Q4E9"/>
<dbReference type="EMBL" id="JAQIZT010000012">
    <property type="protein sequence ID" value="KAJ6976643.1"/>
    <property type="molecule type" value="Genomic_DNA"/>
</dbReference>
<keyword evidence="2" id="KW-1185">Reference proteome</keyword>
<proteinExistence type="predicted"/>
<evidence type="ECO:0000313" key="2">
    <source>
        <dbReference type="Proteomes" id="UP001164929"/>
    </source>
</evidence>
<name>A0AAD6Q4E9_9ROSI</name>
<organism evidence="1 2">
    <name type="scientific">Populus alba x Populus x berolinensis</name>
    <dbReference type="NCBI Taxonomy" id="444605"/>
    <lineage>
        <taxon>Eukaryota</taxon>
        <taxon>Viridiplantae</taxon>
        <taxon>Streptophyta</taxon>
        <taxon>Embryophyta</taxon>
        <taxon>Tracheophyta</taxon>
        <taxon>Spermatophyta</taxon>
        <taxon>Magnoliopsida</taxon>
        <taxon>eudicotyledons</taxon>
        <taxon>Gunneridae</taxon>
        <taxon>Pentapetalae</taxon>
        <taxon>rosids</taxon>
        <taxon>fabids</taxon>
        <taxon>Malpighiales</taxon>
        <taxon>Salicaceae</taxon>
        <taxon>Saliceae</taxon>
        <taxon>Populus</taxon>
    </lineage>
</organism>
<sequence length="102" mass="11431">MTKFLIENCKAMIRTRGETREAEASFLSDREAGDLAHRAMVQFLHRSFLLTYSPRPVPKMRDTCGSKFPLTGRARCSSMIEGTELPKSSCLKGDLDLICICS</sequence>
<gene>
    <name evidence="1" type="ORF">NC653_028721</name>
</gene>
<reference evidence="1" key="1">
    <citation type="journal article" date="2023" name="Mol. Ecol. Resour.">
        <title>Chromosome-level genome assembly of a triploid poplar Populus alba 'Berolinensis'.</title>
        <authorList>
            <person name="Chen S."/>
            <person name="Yu Y."/>
            <person name="Wang X."/>
            <person name="Wang S."/>
            <person name="Zhang T."/>
            <person name="Zhou Y."/>
            <person name="He R."/>
            <person name="Meng N."/>
            <person name="Wang Y."/>
            <person name="Liu W."/>
            <person name="Liu Z."/>
            <person name="Liu J."/>
            <person name="Guo Q."/>
            <person name="Huang H."/>
            <person name="Sederoff R.R."/>
            <person name="Wang G."/>
            <person name="Qu G."/>
            <person name="Chen S."/>
        </authorList>
    </citation>
    <scope>NUCLEOTIDE SEQUENCE</scope>
    <source>
        <strain evidence="1">SC-2020</strain>
    </source>
</reference>
<dbReference type="Proteomes" id="UP001164929">
    <property type="component" value="Chromosome 12"/>
</dbReference>
<comment type="caution">
    <text evidence="1">The sequence shown here is derived from an EMBL/GenBank/DDBJ whole genome shotgun (WGS) entry which is preliminary data.</text>
</comment>
<protein>
    <submittedName>
        <fullName evidence="1">Uncharacterized protein</fullName>
    </submittedName>
</protein>
<accession>A0AAD6Q4E9</accession>
<evidence type="ECO:0000313" key="1">
    <source>
        <dbReference type="EMBL" id="KAJ6976643.1"/>
    </source>
</evidence>